<protein>
    <recommendedName>
        <fullName evidence="6">Translation initiation factor eIF2B subunit delta</fullName>
    </recommendedName>
    <alternativeName>
        <fullName evidence="7">eIF2B GDP-GTP exchange factor subunit delta</fullName>
    </alternativeName>
</protein>
<dbReference type="GO" id="GO:0005829">
    <property type="term" value="C:cytosol"/>
    <property type="evidence" value="ECO:0007669"/>
    <property type="project" value="UniProtKB-SubCell"/>
</dbReference>
<dbReference type="SUPFAM" id="SSF100950">
    <property type="entry name" value="NagB/RpiA/CoA transferase-like"/>
    <property type="match status" value="1"/>
</dbReference>
<proteinExistence type="inferred from homology"/>
<evidence type="ECO:0000256" key="5">
    <source>
        <dbReference type="ARBA" id="ARBA00022917"/>
    </source>
</evidence>
<comment type="subunit">
    <text evidence="8">Component of the translation initiation factor 2B (eIF2B) complex which is a heterodecamer of two sets of five different subunits: alpha, beta, gamma, delta and epsilon. Subunits alpha, beta and delta comprise a regulatory subcomplex and subunits epsilon and gamma comprise a catalytic subcomplex. Within the complex, the hexameric regulatory complex resides at the center, with the two heterodimeric catalytic subcomplexes bound on opposite sides.</text>
</comment>
<keyword evidence="3" id="KW-0963">Cytoplasm</keyword>
<evidence type="ECO:0000256" key="8">
    <source>
        <dbReference type="ARBA" id="ARBA00046432"/>
    </source>
</evidence>
<gene>
    <name evidence="11" type="ORF">Glove_158g34</name>
</gene>
<sequence length="513" mass="56486">MEPNPDSTAPMRASYEQQWLLDDGTPKHLDPLANRPRRLSDVGKETITNNSVPTTKNKRFSGGTNHATTSNNSTPAKKSMKEMTKAERRELQERQRAAKAVKTTKTANNVVTPSKKPVQGGSVANLEGGGGGGGATSETLVTPIAHSESGVTVKNIDPKPKDNSKQVALFSHLEIPKGANTSTAPKEIHPSVLVLGLHFSEFKICGANARCIATLTALQKVIQDYKTPEGTTLSRHLPTHLSPQISYLVNARPMSVGMGNAIRHLKWEISTIDIEMSDEEAKHLLCEKIDNFIRDRITVADRVIVEYGLQKIQDGDVILTYARSSIVQALLIDAHAKGKKFNVIIVDSRPRLEGKKLLKRLVDEGIKCTYTFLHALGFALKDVSKVFLGAHAFMSNGALYSRVGTAMVAMMAKEKNIPVIVCCETYKFTDKVQLDSFVMNEQGNPDELVNISTTMILKPGYLDEWLNKPDLKLLNLLYDLTPSKYITLVITEVGMIPCTSVPVVLREYKPMLQ</sequence>
<evidence type="ECO:0000256" key="2">
    <source>
        <dbReference type="ARBA" id="ARBA00007251"/>
    </source>
</evidence>
<accession>A0A397J0Q9</accession>
<comment type="caution">
    <text evidence="11">The sequence shown here is derived from an EMBL/GenBank/DDBJ whole genome shotgun (WGS) entry which is preliminary data.</text>
</comment>
<keyword evidence="4" id="KW-0396">Initiation factor</keyword>
<evidence type="ECO:0000256" key="7">
    <source>
        <dbReference type="ARBA" id="ARBA00044356"/>
    </source>
</evidence>
<keyword evidence="5" id="KW-0648">Protein biosynthesis</keyword>
<feature type="compositionally biased region" description="Low complexity" evidence="10">
    <location>
        <begin position="98"/>
        <end position="112"/>
    </location>
</feature>
<evidence type="ECO:0000256" key="6">
    <source>
        <dbReference type="ARBA" id="ARBA00044147"/>
    </source>
</evidence>
<dbReference type="InterPro" id="IPR042529">
    <property type="entry name" value="IF_2B-like_C"/>
</dbReference>
<comment type="subcellular location">
    <subcellularLocation>
        <location evidence="1">Cytoplasm</location>
        <location evidence="1">Cytosol</location>
    </subcellularLocation>
</comment>
<dbReference type="GO" id="GO:0003743">
    <property type="term" value="F:translation initiation factor activity"/>
    <property type="evidence" value="ECO:0007669"/>
    <property type="project" value="UniProtKB-KW"/>
</dbReference>
<keyword evidence="12" id="KW-1185">Reference proteome</keyword>
<dbReference type="STRING" id="1348612.A0A397J0Q9"/>
<feature type="compositionally biased region" description="Polar residues" evidence="10">
    <location>
        <begin position="62"/>
        <end position="76"/>
    </location>
</feature>
<feature type="compositionally biased region" description="Polar residues" evidence="10">
    <location>
        <begin position="46"/>
        <end position="55"/>
    </location>
</feature>
<comment type="similarity">
    <text evidence="2 9">Belongs to the eIF-2B alpha/beta/delta subunits family.</text>
</comment>
<dbReference type="AlphaFoldDB" id="A0A397J0Q9"/>
<evidence type="ECO:0000256" key="9">
    <source>
        <dbReference type="RuleBase" id="RU003814"/>
    </source>
</evidence>
<dbReference type="PANTHER" id="PTHR10233:SF14">
    <property type="entry name" value="TRANSLATION INITIATION FACTOR EIF-2B SUBUNIT DELTA"/>
    <property type="match status" value="1"/>
</dbReference>
<evidence type="ECO:0000313" key="11">
    <source>
        <dbReference type="EMBL" id="RHZ78683.1"/>
    </source>
</evidence>
<feature type="region of interest" description="Disordered" evidence="10">
    <location>
        <begin position="98"/>
        <end position="122"/>
    </location>
</feature>
<evidence type="ECO:0000256" key="3">
    <source>
        <dbReference type="ARBA" id="ARBA00022490"/>
    </source>
</evidence>
<evidence type="ECO:0000256" key="10">
    <source>
        <dbReference type="SAM" id="MobiDB-lite"/>
    </source>
</evidence>
<dbReference type="Pfam" id="PF01008">
    <property type="entry name" value="IF-2B"/>
    <property type="match status" value="1"/>
</dbReference>
<dbReference type="Proteomes" id="UP000266861">
    <property type="component" value="Unassembled WGS sequence"/>
</dbReference>
<evidence type="ECO:0000313" key="12">
    <source>
        <dbReference type="Proteomes" id="UP000266861"/>
    </source>
</evidence>
<dbReference type="InterPro" id="IPR000649">
    <property type="entry name" value="IF-2B-related"/>
</dbReference>
<feature type="region of interest" description="Disordered" evidence="10">
    <location>
        <begin position="1"/>
        <end position="86"/>
    </location>
</feature>
<organism evidence="11 12">
    <name type="scientific">Diversispora epigaea</name>
    <dbReference type="NCBI Taxonomy" id="1348612"/>
    <lineage>
        <taxon>Eukaryota</taxon>
        <taxon>Fungi</taxon>
        <taxon>Fungi incertae sedis</taxon>
        <taxon>Mucoromycota</taxon>
        <taxon>Glomeromycotina</taxon>
        <taxon>Glomeromycetes</taxon>
        <taxon>Diversisporales</taxon>
        <taxon>Diversisporaceae</taxon>
        <taxon>Diversispora</taxon>
    </lineage>
</organism>
<dbReference type="OrthoDB" id="10254737at2759"/>
<dbReference type="PANTHER" id="PTHR10233">
    <property type="entry name" value="TRANSLATION INITIATION FACTOR EIF-2B"/>
    <property type="match status" value="1"/>
</dbReference>
<dbReference type="EMBL" id="PQFF01000149">
    <property type="protein sequence ID" value="RHZ78683.1"/>
    <property type="molecule type" value="Genomic_DNA"/>
</dbReference>
<evidence type="ECO:0000256" key="4">
    <source>
        <dbReference type="ARBA" id="ARBA00022540"/>
    </source>
</evidence>
<name>A0A397J0Q9_9GLOM</name>
<evidence type="ECO:0000256" key="1">
    <source>
        <dbReference type="ARBA" id="ARBA00004514"/>
    </source>
</evidence>
<reference evidence="11 12" key="1">
    <citation type="submission" date="2018-08" db="EMBL/GenBank/DDBJ databases">
        <title>Genome and evolution of the arbuscular mycorrhizal fungus Diversispora epigaea (formerly Glomus versiforme) and its bacterial endosymbionts.</title>
        <authorList>
            <person name="Sun X."/>
            <person name="Fei Z."/>
            <person name="Harrison M."/>
        </authorList>
    </citation>
    <scope>NUCLEOTIDE SEQUENCE [LARGE SCALE GENOMIC DNA]</scope>
    <source>
        <strain evidence="11 12">IT104</strain>
    </source>
</reference>
<dbReference type="InterPro" id="IPR037171">
    <property type="entry name" value="NagB/RpiA_transferase-like"/>
</dbReference>
<dbReference type="Gene3D" id="3.40.50.10470">
    <property type="entry name" value="Translation initiation factor eif-2b, domain 2"/>
    <property type="match status" value="1"/>
</dbReference>